<feature type="transmembrane region" description="Helical" evidence="10">
    <location>
        <begin position="169"/>
        <end position="189"/>
    </location>
</feature>
<dbReference type="OMA" id="CIEIMIV"/>
<evidence type="ECO:0000259" key="11">
    <source>
        <dbReference type="Pfam" id="PF00520"/>
    </source>
</evidence>
<dbReference type="InterPro" id="IPR005821">
    <property type="entry name" value="Ion_trans_dom"/>
</dbReference>
<dbReference type="RefSeq" id="XP_001438653.1">
    <property type="nucleotide sequence ID" value="XM_001438616.1"/>
</dbReference>
<evidence type="ECO:0000256" key="9">
    <source>
        <dbReference type="ARBA" id="ARBA00023303"/>
    </source>
</evidence>
<dbReference type="STRING" id="5888.A0CKD9"/>
<dbReference type="GeneID" id="5024438"/>
<feature type="transmembrane region" description="Helical" evidence="10">
    <location>
        <begin position="573"/>
        <end position="598"/>
    </location>
</feature>
<evidence type="ECO:0000256" key="1">
    <source>
        <dbReference type="ARBA" id="ARBA00004141"/>
    </source>
</evidence>
<dbReference type="InterPro" id="IPR044581">
    <property type="entry name" value="TPC1_plant"/>
</dbReference>
<feature type="transmembrane region" description="Helical" evidence="10">
    <location>
        <begin position="82"/>
        <end position="98"/>
    </location>
</feature>
<feature type="transmembrane region" description="Helical" evidence="10">
    <location>
        <begin position="405"/>
        <end position="424"/>
    </location>
</feature>
<feature type="transmembrane region" description="Helical" evidence="10">
    <location>
        <begin position="232"/>
        <end position="251"/>
    </location>
</feature>
<keyword evidence="3 10" id="KW-0812">Transmembrane</keyword>
<dbReference type="Pfam" id="PF00520">
    <property type="entry name" value="Ion_trans"/>
    <property type="match status" value="1"/>
</dbReference>
<evidence type="ECO:0000313" key="13">
    <source>
        <dbReference type="Proteomes" id="UP000000600"/>
    </source>
</evidence>
<feature type="transmembrane region" description="Helical" evidence="10">
    <location>
        <begin position="379"/>
        <end position="399"/>
    </location>
</feature>
<reference evidence="12 13" key="1">
    <citation type="journal article" date="2006" name="Nature">
        <title>Global trends of whole-genome duplications revealed by the ciliate Paramecium tetraurelia.</title>
        <authorList>
            <consortium name="Genoscope"/>
            <person name="Aury J.-M."/>
            <person name="Jaillon O."/>
            <person name="Duret L."/>
            <person name="Noel B."/>
            <person name="Jubin C."/>
            <person name="Porcel B.M."/>
            <person name="Segurens B."/>
            <person name="Daubin V."/>
            <person name="Anthouard V."/>
            <person name="Aiach N."/>
            <person name="Arnaiz O."/>
            <person name="Billaut A."/>
            <person name="Beisson J."/>
            <person name="Blanc I."/>
            <person name="Bouhouche K."/>
            <person name="Camara F."/>
            <person name="Duharcourt S."/>
            <person name="Guigo R."/>
            <person name="Gogendeau D."/>
            <person name="Katinka M."/>
            <person name="Keller A.-M."/>
            <person name="Kissmehl R."/>
            <person name="Klotz C."/>
            <person name="Koll F."/>
            <person name="Le Moue A."/>
            <person name="Lepere C."/>
            <person name="Malinsky S."/>
            <person name="Nowacki M."/>
            <person name="Nowak J.K."/>
            <person name="Plattner H."/>
            <person name="Poulain J."/>
            <person name="Ruiz F."/>
            <person name="Serrano V."/>
            <person name="Zagulski M."/>
            <person name="Dessen P."/>
            <person name="Betermier M."/>
            <person name="Weissenbach J."/>
            <person name="Scarpelli C."/>
            <person name="Schachter V."/>
            <person name="Sperling L."/>
            <person name="Meyer E."/>
            <person name="Cohen J."/>
            <person name="Wincker P."/>
        </authorList>
    </citation>
    <scope>NUCLEOTIDE SEQUENCE [LARGE SCALE GENOMIC DNA]</scope>
    <source>
        <strain evidence="12 13">Stock d4-2</strain>
    </source>
</reference>
<evidence type="ECO:0000256" key="4">
    <source>
        <dbReference type="ARBA" id="ARBA00022737"/>
    </source>
</evidence>
<keyword evidence="4" id="KW-0677">Repeat</keyword>
<evidence type="ECO:0000313" key="12">
    <source>
        <dbReference type="EMBL" id="CAK71256.1"/>
    </source>
</evidence>
<dbReference type="AlphaFoldDB" id="A0CKD9"/>
<feature type="transmembrane region" description="Helical" evidence="10">
    <location>
        <begin position="499"/>
        <end position="522"/>
    </location>
</feature>
<dbReference type="KEGG" id="ptm:GSPATT00000969001"/>
<evidence type="ECO:0000256" key="6">
    <source>
        <dbReference type="ARBA" id="ARBA00022989"/>
    </source>
</evidence>
<feature type="transmembrane region" description="Helical" evidence="10">
    <location>
        <begin position="138"/>
        <end position="157"/>
    </location>
</feature>
<accession>A0CKD9</accession>
<protein>
    <recommendedName>
        <fullName evidence="11">Ion transport domain-containing protein</fullName>
    </recommendedName>
</protein>
<dbReference type="GO" id="GO:0005245">
    <property type="term" value="F:voltage-gated calcium channel activity"/>
    <property type="evidence" value="ECO:0007669"/>
    <property type="project" value="InterPro"/>
</dbReference>
<feature type="transmembrane region" description="Helical" evidence="10">
    <location>
        <begin position="293"/>
        <end position="316"/>
    </location>
</feature>
<dbReference type="GO" id="GO:0016020">
    <property type="term" value="C:membrane"/>
    <property type="evidence" value="ECO:0007669"/>
    <property type="project" value="UniProtKB-SubCell"/>
</dbReference>
<name>A0CKD9_PARTE</name>
<dbReference type="EMBL" id="CT868096">
    <property type="protein sequence ID" value="CAK71256.1"/>
    <property type="molecule type" value="Genomic_DNA"/>
</dbReference>
<keyword evidence="2" id="KW-0813">Transport</keyword>
<evidence type="ECO:0000256" key="3">
    <source>
        <dbReference type="ARBA" id="ARBA00022692"/>
    </source>
</evidence>
<dbReference type="Proteomes" id="UP000000600">
    <property type="component" value="Unassembled WGS sequence"/>
</dbReference>
<dbReference type="InParanoid" id="A0CKD9"/>
<evidence type="ECO:0000256" key="2">
    <source>
        <dbReference type="ARBA" id="ARBA00022448"/>
    </source>
</evidence>
<evidence type="ECO:0000256" key="8">
    <source>
        <dbReference type="ARBA" id="ARBA00023136"/>
    </source>
</evidence>
<keyword evidence="6 10" id="KW-1133">Transmembrane helix</keyword>
<keyword evidence="13" id="KW-1185">Reference proteome</keyword>
<sequence>MNLNNDALKSQDYAKSLDEIKESYLNTSKVLDLHYIDQSNDSNNFASFYALNRLSNRIENRASYMQNSKSVRLMKNYKNHKIIRTVFFYIYLIITVFQRPTWCNFVDYQVKAMIFQEYCSIYNGQRIPKIVDFYLPVNLYYCIEIMIVLYLCLSKVFKATIIQSRHRKRIAMVQFMIMLLIIFNDITVMILENNFPFNISLLMKSIFIILQKQTLRSTIFHYCQILNKGKEIYYLMIFSLIFFTGLGSAIFKNKNTPQIESKKCIVIILFVLQTTVNQPDIYLPYYGQSRANVAYFIIFQFINTTLIINLVLAFFYSSYKDLMQKETKQILSKYNHRFSLQTQKFFRKRTESDITRLADISQYDNVISRSIYKILDNKFYEIFIEIISLISFVVIFFKITNVKLYILLVCNSIMFAECLLLLCYVGKSRIWKKKSLIVEFLFSISILLLIILNILGYNQFRALLILLCYRLLRGCKWILKSNSFTNLIISITSIFQYIVQLFGTLFILFMLYTALGQLLFGGKVLYSDEDEVHYELANFNDFLSGMCTCWFLLIINNWNVISYNYAKIFNTDLVYIFFISFYIVVVLFTLNVTMALLIEYIVSKIHPKKQTDVSQSEPQDELVQNYQIQK</sequence>
<keyword evidence="8 10" id="KW-0472">Membrane</keyword>
<organism evidence="12 13">
    <name type="scientific">Paramecium tetraurelia</name>
    <dbReference type="NCBI Taxonomy" id="5888"/>
    <lineage>
        <taxon>Eukaryota</taxon>
        <taxon>Sar</taxon>
        <taxon>Alveolata</taxon>
        <taxon>Ciliophora</taxon>
        <taxon>Intramacronucleata</taxon>
        <taxon>Oligohymenophorea</taxon>
        <taxon>Peniculida</taxon>
        <taxon>Parameciidae</taxon>
        <taxon>Paramecium</taxon>
    </lineage>
</organism>
<dbReference type="PANTHER" id="PTHR46988:SF2">
    <property type="entry name" value="TWO PORE CALCIUM CHANNEL PROTEIN 1"/>
    <property type="match status" value="1"/>
</dbReference>
<dbReference type="Gene3D" id="1.10.287.70">
    <property type="match status" value="2"/>
</dbReference>
<dbReference type="OrthoDB" id="416585at2759"/>
<dbReference type="SUPFAM" id="SSF81324">
    <property type="entry name" value="Voltage-gated potassium channels"/>
    <property type="match status" value="1"/>
</dbReference>
<dbReference type="eggNOG" id="KOG2301">
    <property type="taxonomic scope" value="Eukaryota"/>
</dbReference>
<evidence type="ECO:0000256" key="7">
    <source>
        <dbReference type="ARBA" id="ARBA00023065"/>
    </source>
</evidence>
<keyword evidence="5" id="KW-0106">Calcium</keyword>
<gene>
    <name evidence="12" type="ORF">GSPATT00000969001</name>
</gene>
<evidence type="ECO:0000256" key="10">
    <source>
        <dbReference type="SAM" id="Phobius"/>
    </source>
</evidence>
<feature type="transmembrane region" description="Helical" evidence="10">
    <location>
        <begin position="436"/>
        <end position="456"/>
    </location>
</feature>
<keyword evidence="7" id="KW-0406">Ion transport</keyword>
<feature type="transmembrane region" description="Helical" evidence="10">
    <location>
        <begin position="542"/>
        <end position="561"/>
    </location>
</feature>
<comment type="subcellular location">
    <subcellularLocation>
        <location evidence="1">Membrane</location>
        <topology evidence="1">Multi-pass membrane protein</topology>
    </subcellularLocation>
</comment>
<proteinExistence type="predicted"/>
<dbReference type="PANTHER" id="PTHR46988">
    <property type="entry name" value="TWO PORE CALCIUM CHANNEL PROTEIN 1"/>
    <property type="match status" value="1"/>
</dbReference>
<evidence type="ECO:0000256" key="5">
    <source>
        <dbReference type="ARBA" id="ARBA00022837"/>
    </source>
</evidence>
<keyword evidence="9" id="KW-0407">Ion channel</keyword>
<dbReference type="HOGENOM" id="CLU_434434_0_0_1"/>
<feature type="domain" description="Ion transport" evidence="11">
    <location>
        <begin position="378"/>
        <end position="602"/>
    </location>
</feature>